<protein>
    <recommendedName>
        <fullName evidence="1">VOC domain-containing protein</fullName>
    </recommendedName>
</protein>
<dbReference type="InterPro" id="IPR029068">
    <property type="entry name" value="Glyas_Bleomycin-R_OHBP_Dase"/>
</dbReference>
<evidence type="ECO:0000259" key="1">
    <source>
        <dbReference type="PROSITE" id="PS51819"/>
    </source>
</evidence>
<accession>A0A161JV55</accession>
<dbReference type="Pfam" id="PF00903">
    <property type="entry name" value="Glyoxalase"/>
    <property type="match status" value="1"/>
</dbReference>
<organism evidence="2">
    <name type="scientific">hydrothermal vent metagenome</name>
    <dbReference type="NCBI Taxonomy" id="652676"/>
    <lineage>
        <taxon>unclassified sequences</taxon>
        <taxon>metagenomes</taxon>
        <taxon>ecological metagenomes</taxon>
    </lineage>
</organism>
<proteinExistence type="predicted"/>
<evidence type="ECO:0000313" key="2">
    <source>
        <dbReference type="EMBL" id="CUV01533.1"/>
    </source>
</evidence>
<dbReference type="AlphaFoldDB" id="A0A161JV55"/>
<dbReference type="PROSITE" id="PS51819">
    <property type="entry name" value="VOC"/>
    <property type="match status" value="1"/>
</dbReference>
<sequence length="217" mass="23649">MCVNRQELSTGHFFGVIKTHAKPPQVNWPAFLIAQLHGPMYNSCAGWLVTGLPTVFFDSIAADGGAMANRIKHIALQTENPAETAEWYKSVFGLDELRRVPAETGEEGVWLTDGYIYFAILKMGSEDAPNLGEGSSTVKGVHHIGFYVDDLDEAVSTVKDHGGTECPGSSKANRKYKGPDGLMIDLRFRGWDEQIRARSTLYELTEAAPAKTAGAAD</sequence>
<reference evidence="2" key="1">
    <citation type="submission" date="2015-10" db="EMBL/GenBank/DDBJ databases">
        <authorList>
            <person name="Gilbert D.G."/>
        </authorList>
    </citation>
    <scope>NUCLEOTIDE SEQUENCE</scope>
</reference>
<gene>
    <name evidence="2" type="ORF">MGWOODY_Clf527</name>
</gene>
<dbReference type="SUPFAM" id="SSF54593">
    <property type="entry name" value="Glyoxalase/Bleomycin resistance protein/Dihydroxybiphenyl dioxygenase"/>
    <property type="match status" value="1"/>
</dbReference>
<dbReference type="InterPro" id="IPR037523">
    <property type="entry name" value="VOC_core"/>
</dbReference>
<dbReference type="EMBL" id="FAXA01000097">
    <property type="protein sequence ID" value="CUV01533.1"/>
    <property type="molecule type" value="Genomic_DNA"/>
</dbReference>
<dbReference type="InterPro" id="IPR004360">
    <property type="entry name" value="Glyas_Fos-R_dOase_dom"/>
</dbReference>
<name>A0A161JV55_9ZZZZ</name>
<feature type="domain" description="VOC" evidence="1">
    <location>
        <begin position="70"/>
        <end position="198"/>
    </location>
</feature>
<dbReference type="Gene3D" id="3.10.180.10">
    <property type="entry name" value="2,3-Dihydroxybiphenyl 1,2-Dioxygenase, domain 1"/>
    <property type="match status" value="1"/>
</dbReference>